<proteinExistence type="predicted"/>
<dbReference type="RefSeq" id="WP_353549434.1">
    <property type="nucleotide sequence ID" value="NZ_AP029612.1"/>
</dbReference>
<name>A0AAT9GMI2_9BACT</name>
<dbReference type="AlphaFoldDB" id="A0AAT9GMI2"/>
<evidence type="ECO:0000313" key="1">
    <source>
        <dbReference type="EMBL" id="BFG71812.1"/>
    </source>
</evidence>
<accession>A0AAT9GMI2</accession>
<dbReference type="InterPro" id="IPR058512">
    <property type="entry name" value="DUF8199"/>
</dbReference>
<dbReference type="EMBL" id="AP029612">
    <property type="protein sequence ID" value="BFG71812.1"/>
    <property type="molecule type" value="Genomic_DNA"/>
</dbReference>
<dbReference type="Pfam" id="PF26622">
    <property type="entry name" value="DUF8199"/>
    <property type="match status" value="1"/>
</dbReference>
<dbReference type="InterPro" id="IPR058060">
    <property type="entry name" value="HYC_CC_PP"/>
</dbReference>
<dbReference type="NCBIfam" id="NF047658">
    <property type="entry name" value="HYC_CC_PP"/>
    <property type="match status" value="1"/>
</dbReference>
<gene>
    <name evidence="1" type="ORF">KACHI17_26930</name>
</gene>
<protein>
    <submittedName>
        <fullName evidence="1">Uncharacterized protein</fullName>
    </submittedName>
</protein>
<sequence>MKRILTTIIALIYFTVSSGMVMSVHYCMGKISDVQVNQVPEDRCICGMSKKETSSKGCCKTEFQMVKLADIHKASYASYDIQTPVALLTRSLSLLDAPILLVTEKVYADIHGPPLLSEQDTYLLNCVFRI</sequence>
<reference evidence="1" key="1">
    <citation type="submission" date="2024-02" db="EMBL/GenBank/DDBJ databases">
        <title>Sediminibacterium planktonica sp. nov. and Sediminibacterium longus sp. nov., isolated from surface lake and river water.</title>
        <authorList>
            <person name="Watanabe K."/>
            <person name="Takemine S."/>
            <person name="Ishii Y."/>
            <person name="Ogata Y."/>
            <person name="Shindo C."/>
            <person name="Suda W."/>
        </authorList>
    </citation>
    <scope>NUCLEOTIDE SEQUENCE</scope>
    <source>
        <strain evidence="1">KACHI17</strain>
    </source>
</reference>
<organism evidence="1">
    <name type="scientific">Sediminibacterium sp. KACHI17</name>
    <dbReference type="NCBI Taxonomy" id="1751071"/>
    <lineage>
        <taxon>Bacteria</taxon>
        <taxon>Pseudomonadati</taxon>
        <taxon>Bacteroidota</taxon>
        <taxon>Chitinophagia</taxon>
        <taxon>Chitinophagales</taxon>
        <taxon>Chitinophagaceae</taxon>
        <taxon>Sediminibacterium</taxon>
    </lineage>
</organism>